<dbReference type="EMBL" id="CAJOBH010041252">
    <property type="protein sequence ID" value="CAF4329961.1"/>
    <property type="molecule type" value="Genomic_DNA"/>
</dbReference>
<reference evidence="2" key="1">
    <citation type="submission" date="2021-02" db="EMBL/GenBank/DDBJ databases">
        <authorList>
            <person name="Nowell W R."/>
        </authorList>
    </citation>
    <scope>NUCLEOTIDE SEQUENCE</scope>
</reference>
<dbReference type="Proteomes" id="UP000681720">
    <property type="component" value="Unassembled WGS sequence"/>
</dbReference>
<dbReference type="Proteomes" id="UP000681967">
    <property type="component" value="Unassembled WGS sequence"/>
</dbReference>
<accession>A0A8S2U7D9</accession>
<feature type="compositionally biased region" description="Polar residues" evidence="1">
    <location>
        <begin position="6"/>
        <end position="33"/>
    </location>
</feature>
<gene>
    <name evidence="2" type="ORF">BYL167_LOCUS28621</name>
    <name evidence="3" type="ORF">BYL167_LOCUS28644</name>
    <name evidence="4" type="ORF">GIL414_LOCUS32687</name>
    <name evidence="5" type="ORF">GIL414_LOCUS32701</name>
</gene>
<organism evidence="2 6">
    <name type="scientific">Rotaria magnacalcarata</name>
    <dbReference type="NCBI Taxonomy" id="392030"/>
    <lineage>
        <taxon>Eukaryota</taxon>
        <taxon>Metazoa</taxon>
        <taxon>Spiralia</taxon>
        <taxon>Gnathifera</taxon>
        <taxon>Rotifera</taxon>
        <taxon>Eurotatoria</taxon>
        <taxon>Bdelloidea</taxon>
        <taxon>Philodinida</taxon>
        <taxon>Philodinidae</taxon>
        <taxon>Rotaria</taxon>
    </lineage>
</organism>
<name>A0A8S2U7D9_9BILA</name>
<dbReference type="EMBL" id="CAJOBH010041143">
    <property type="protein sequence ID" value="CAF4329426.1"/>
    <property type="molecule type" value="Genomic_DNA"/>
</dbReference>
<dbReference type="EMBL" id="CAJOBJ010070328">
    <property type="protein sequence ID" value="CAF4457305.1"/>
    <property type="molecule type" value="Genomic_DNA"/>
</dbReference>
<evidence type="ECO:0000256" key="1">
    <source>
        <dbReference type="SAM" id="MobiDB-lite"/>
    </source>
</evidence>
<sequence>ILLIVLTSTTPTEKQPPTSTGTSYEPVSSTTKSTIDKPRRGNAPVIMSAPRGKGVEHLVSDLATLSTG</sequence>
<feature type="region of interest" description="Disordered" evidence="1">
    <location>
        <begin position="6"/>
        <end position="48"/>
    </location>
</feature>
<dbReference type="AlphaFoldDB" id="A0A8S2U7D9"/>
<comment type="caution">
    <text evidence="2">The sequence shown here is derived from an EMBL/GenBank/DDBJ whole genome shotgun (WGS) entry which is preliminary data.</text>
</comment>
<protein>
    <submittedName>
        <fullName evidence="2">Uncharacterized protein</fullName>
    </submittedName>
</protein>
<evidence type="ECO:0000313" key="5">
    <source>
        <dbReference type="EMBL" id="CAF4457305.1"/>
    </source>
</evidence>
<feature type="non-terminal residue" evidence="2">
    <location>
        <position position="1"/>
    </location>
</feature>
<evidence type="ECO:0000313" key="3">
    <source>
        <dbReference type="EMBL" id="CAF4329961.1"/>
    </source>
</evidence>
<feature type="non-terminal residue" evidence="2">
    <location>
        <position position="68"/>
    </location>
</feature>
<dbReference type="EMBL" id="CAJOBJ010070256">
    <property type="protein sequence ID" value="CAF4457045.1"/>
    <property type="molecule type" value="Genomic_DNA"/>
</dbReference>
<evidence type="ECO:0000313" key="2">
    <source>
        <dbReference type="EMBL" id="CAF4329426.1"/>
    </source>
</evidence>
<evidence type="ECO:0000313" key="4">
    <source>
        <dbReference type="EMBL" id="CAF4457045.1"/>
    </source>
</evidence>
<proteinExistence type="predicted"/>
<evidence type="ECO:0000313" key="6">
    <source>
        <dbReference type="Proteomes" id="UP000681967"/>
    </source>
</evidence>